<protein>
    <submittedName>
        <fullName evidence="3">Uncharacterized protein</fullName>
    </submittedName>
</protein>
<dbReference type="SMART" id="SM00028">
    <property type="entry name" value="TPR"/>
    <property type="match status" value="2"/>
</dbReference>
<accession>A0A9P0HKP6</accession>
<dbReference type="Gene3D" id="1.25.40.10">
    <property type="entry name" value="Tetratricopeptide repeat domain"/>
    <property type="match status" value="1"/>
</dbReference>
<dbReference type="OrthoDB" id="1658288at2759"/>
<dbReference type="Pfam" id="PF13424">
    <property type="entry name" value="TPR_12"/>
    <property type="match status" value="1"/>
</dbReference>
<feature type="compositionally biased region" description="Polar residues" evidence="2">
    <location>
        <begin position="113"/>
        <end position="125"/>
    </location>
</feature>
<organism evidence="3 4">
    <name type="scientific">Nezara viridula</name>
    <name type="common">Southern green stink bug</name>
    <name type="synonym">Cimex viridulus</name>
    <dbReference type="NCBI Taxonomy" id="85310"/>
    <lineage>
        <taxon>Eukaryota</taxon>
        <taxon>Metazoa</taxon>
        <taxon>Ecdysozoa</taxon>
        <taxon>Arthropoda</taxon>
        <taxon>Hexapoda</taxon>
        <taxon>Insecta</taxon>
        <taxon>Pterygota</taxon>
        <taxon>Neoptera</taxon>
        <taxon>Paraneoptera</taxon>
        <taxon>Hemiptera</taxon>
        <taxon>Heteroptera</taxon>
        <taxon>Panheteroptera</taxon>
        <taxon>Pentatomomorpha</taxon>
        <taxon>Pentatomoidea</taxon>
        <taxon>Pentatomidae</taxon>
        <taxon>Pentatominae</taxon>
        <taxon>Nezara</taxon>
    </lineage>
</organism>
<dbReference type="Proteomes" id="UP001152798">
    <property type="component" value="Chromosome 5"/>
</dbReference>
<dbReference type="GO" id="GO:0035269">
    <property type="term" value="P:protein O-linked glycosylation via mannose"/>
    <property type="evidence" value="ECO:0007669"/>
    <property type="project" value="TreeGrafter"/>
</dbReference>
<evidence type="ECO:0000313" key="4">
    <source>
        <dbReference type="Proteomes" id="UP001152798"/>
    </source>
</evidence>
<keyword evidence="4" id="KW-1185">Reference proteome</keyword>
<name>A0A9P0HKP6_NEZVI</name>
<dbReference type="EMBL" id="OV725081">
    <property type="protein sequence ID" value="CAH1403507.1"/>
    <property type="molecule type" value="Genomic_DNA"/>
</dbReference>
<dbReference type="InterPro" id="IPR019734">
    <property type="entry name" value="TPR_rpt"/>
</dbReference>
<feature type="region of interest" description="Disordered" evidence="2">
    <location>
        <begin position="105"/>
        <end position="125"/>
    </location>
</feature>
<dbReference type="PROSITE" id="PS50293">
    <property type="entry name" value="TPR_REGION"/>
    <property type="match status" value="1"/>
</dbReference>
<evidence type="ECO:0000256" key="1">
    <source>
        <dbReference type="PROSITE-ProRule" id="PRU00339"/>
    </source>
</evidence>
<dbReference type="PROSITE" id="PS50005">
    <property type="entry name" value="TPR"/>
    <property type="match status" value="1"/>
</dbReference>
<feature type="repeat" description="TPR" evidence="1">
    <location>
        <begin position="55"/>
        <end position="88"/>
    </location>
</feature>
<reference evidence="3" key="1">
    <citation type="submission" date="2022-01" db="EMBL/GenBank/DDBJ databases">
        <authorList>
            <person name="King R."/>
        </authorList>
    </citation>
    <scope>NUCLEOTIDE SEQUENCE</scope>
</reference>
<dbReference type="GO" id="GO:0005789">
    <property type="term" value="C:endoplasmic reticulum membrane"/>
    <property type="evidence" value="ECO:0007669"/>
    <property type="project" value="TreeGrafter"/>
</dbReference>
<dbReference type="GO" id="GO:0000030">
    <property type="term" value="F:mannosyltransferase activity"/>
    <property type="evidence" value="ECO:0007669"/>
    <property type="project" value="TreeGrafter"/>
</dbReference>
<dbReference type="InterPro" id="IPR052384">
    <property type="entry name" value="TMTC_O-mannosyltransferase"/>
</dbReference>
<dbReference type="InterPro" id="IPR011990">
    <property type="entry name" value="TPR-like_helical_dom_sf"/>
</dbReference>
<dbReference type="PANTHER" id="PTHR44216:SF3">
    <property type="entry name" value="PROTEIN O-MANNOSYL-TRANSFERASE TMTC2"/>
    <property type="match status" value="1"/>
</dbReference>
<gene>
    <name evidence="3" type="ORF">NEZAVI_LOCUS12110</name>
</gene>
<keyword evidence="1" id="KW-0802">TPR repeat</keyword>
<dbReference type="SUPFAM" id="SSF48452">
    <property type="entry name" value="TPR-like"/>
    <property type="match status" value="1"/>
</dbReference>
<dbReference type="AlphaFoldDB" id="A0A9P0HKP6"/>
<evidence type="ECO:0000256" key="2">
    <source>
        <dbReference type="SAM" id="MobiDB-lite"/>
    </source>
</evidence>
<proteinExistence type="predicted"/>
<evidence type="ECO:0000313" key="3">
    <source>
        <dbReference type="EMBL" id="CAH1403507.1"/>
    </source>
</evidence>
<dbReference type="PANTHER" id="PTHR44216">
    <property type="entry name" value="PROTEIN O-MANNOSYL-TRANSFERASE TMTC2"/>
    <property type="match status" value="1"/>
</dbReference>
<sequence length="125" mass="13987">MARPPSDICPMAHLNLGTLLASRGRIQEAEEVLIRCSQLDGSAVKDPRTHESTRVSSLVHLGRIYADRGDHAKAVQVYSQAVAIKPKDYQPQREGIAIELRRLDRSADENTSRQRSNTSYMDTLE</sequence>